<protein>
    <submittedName>
        <fullName evidence="1">Uncharacterized protein</fullName>
    </submittedName>
</protein>
<accession>A0AAD4YQA7</accession>
<comment type="caution">
    <text evidence="1">The sequence shown here is derived from an EMBL/GenBank/DDBJ whole genome shotgun (WGS) entry which is preliminary data.</text>
</comment>
<evidence type="ECO:0000313" key="2">
    <source>
        <dbReference type="Proteomes" id="UP001054821"/>
    </source>
</evidence>
<dbReference type="Proteomes" id="UP001054821">
    <property type="component" value="Chromosome 7"/>
</dbReference>
<dbReference type="EMBL" id="JAJFAZ020000007">
    <property type="protein sequence ID" value="KAI5317334.1"/>
    <property type="molecule type" value="Genomic_DNA"/>
</dbReference>
<reference evidence="1 2" key="1">
    <citation type="journal article" date="2022" name="G3 (Bethesda)">
        <title>Whole-genome sequence and methylome profiling of the almond [Prunus dulcis (Mill.) D.A. Webb] cultivar 'Nonpareil'.</title>
        <authorList>
            <person name="D'Amico-Willman K.M."/>
            <person name="Ouma W.Z."/>
            <person name="Meulia T."/>
            <person name="Sideli G.M."/>
            <person name="Gradziel T.M."/>
            <person name="Fresnedo-Ramirez J."/>
        </authorList>
    </citation>
    <scope>NUCLEOTIDE SEQUENCE [LARGE SCALE GENOMIC DNA]</scope>
    <source>
        <strain evidence="1">Clone GOH B32 T37-40</strain>
    </source>
</reference>
<gene>
    <name evidence="1" type="ORF">L3X38_037041</name>
</gene>
<evidence type="ECO:0000313" key="1">
    <source>
        <dbReference type="EMBL" id="KAI5317334.1"/>
    </source>
</evidence>
<keyword evidence="2" id="KW-1185">Reference proteome</keyword>
<proteinExistence type="predicted"/>
<dbReference type="AlphaFoldDB" id="A0AAD4YQA7"/>
<name>A0AAD4YQA7_PRUDU</name>
<sequence length="117" mass="13297">MQDMVEGLKIKLLQSTPYYAQANGQNQATKTSKREATGLTPYALTYGHDAILPRKITVQSIRIAEQHNLESRIWQKPLTRELETKVLKTEKSSGKQFCPLEHTWLVMENGHPHGKAL</sequence>
<organism evidence="1 2">
    <name type="scientific">Prunus dulcis</name>
    <name type="common">Almond</name>
    <name type="synonym">Amygdalus dulcis</name>
    <dbReference type="NCBI Taxonomy" id="3755"/>
    <lineage>
        <taxon>Eukaryota</taxon>
        <taxon>Viridiplantae</taxon>
        <taxon>Streptophyta</taxon>
        <taxon>Embryophyta</taxon>
        <taxon>Tracheophyta</taxon>
        <taxon>Spermatophyta</taxon>
        <taxon>Magnoliopsida</taxon>
        <taxon>eudicotyledons</taxon>
        <taxon>Gunneridae</taxon>
        <taxon>Pentapetalae</taxon>
        <taxon>rosids</taxon>
        <taxon>fabids</taxon>
        <taxon>Rosales</taxon>
        <taxon>Rosaceae</taxon>
        <taxon>Amygdaloideae</taxon>
        <taxon>Amygdaleae</taxon>
        <taxon>Prunus</taxon>
    </lineage>
</organism>